<protein>
    <submittedName>
        <fullName evidence="2">Uncharacterized protein</fullName>
    </submittedName>
</protein>
<dbReference type="EMBL" id="CALTRL010005967">
    <property type="protein sequence ID" value="CAH7688300.1"/>
    <property type="molecule type" value="Genomic_DNA"/>
</dbReference>
<feature type="compositionally biased region" description="Basic residues" evidence="1">
    <location>
        <begin position="402"/>
        <end position="411"/>
    </location>
</feature>
<feature type="region of interest" description="Disordered" evidence="1">
    <location>
        <begin position="751"/>
        <end position="816"/>
    </location>
</feature>
<feature type="compositionally biased region" description="Acidic residues" evidence="1">
    <location>
        <begin position="222"/>
        <end position="239"/>
    </location>
</feature>
<feature type="region of interest" description="Disordered" evidence="1">
    <location>
        <begin position="688"/>
        <end position="731"/>
    </location>
</feature>
<dbReference type="Proteomes" id="UP001153365">
    <property type="component" value="Unassembled WGS sequence"/>
</dbReference>
<feature type="region of interest" description="Disordered" evidence="1">
    <location>
        <begin position="1"/>
        <end position="127"/>
    </location>
</feature>
<evidence type="ECO:0000256" key="1">
    <source>
        <dbReference type="SAM" id="MobiDB-lite"/>
    </source>
</evidence>
<proteinExistence type="predicted"/>
<feature type="compositionally biased region" description="Polar residues" evidence="1">
    <location>
        <begin position="341"/>
        <end position="361"/>
    </location>
</feature>
<feature type="compositionally biased region" description="Basic and acidic residues" evidence="1">
    <location>
        <begin position="455"/>
        <end position="471"/>
    </location>
</feature>
<feature type="compositionally biased region" description="Low complexity" evidence="1">
    <location>
        <begin position="1"/>
        <end position="34"/>
    </location>
</feature>
<comment type="caution">
    <text evidence="2">The sequence shown here is derived from an EMBL/GenBank/DDBJ whole genome shotgun (WGS) entry which is preliminary data.</text>
</comment>
<dbReference type="AlphaFoldDB" id="A0AAV0BQ09"/>
<keyword evidence="3" id="KW-1185">Reference proteome</keyword>
<feature type="compositionally biased region" description="Basic and acidic residues" evidence="1">
    <location>
        <begin position="314"/>
        <end position="326"/>
    </location>
</feature>
<name>A0AAV0BQ09_PHAPC</name>
<reference evidence="2" key="1">
    <citation type="submission" date="2022-06" db="EMBL/GenBank/DDBJ databases">
        <authorList>
            <consortium name="SYNGENTA / RWTH Aachen University"/>
        </authorList>
    </citation>
    <scope>NUCLEOTIDE SEQUENCE</scope>
</reference>
<sequence length="834" mass="91990">MSYNNNNNNNNQTSQYYHQSSHSQQNHNSHLSQSPVSEQSSDNNNTNIHLTDPSINHNLSYHPTNNSPSFYNNSPLSSDLPFGFERAPTPGLKSSPPQYSPDLPLRSESYRNSSNRPIIVSNYGPRPPRNEIAAVAQVKNQPVSEIRSRARSSSTSDCAEGKLEYQHHLSSKSHRSEGVKGGSKNSGKRNNTSDHRLRDDDNRATTVDGQDCSMRKRAIMLSDDDEEEEEEEEEEEPEDGGQTASTSRNLKQSLQQASTRPRLKAQISDQPPSNAHDRANGKPPTNPSAQPQAHHKQRINQIDDTPIKKKQKRQRLEAMSHNKSHIDQPVLSRPKTKKKITVSQGLVPTRTSDDTQPTVTNEVDDSNELVDGSELGHQSINEQKVSLPAASEQSQLSELALQKRKRKKKNKDKSSISLRIDDDEPTEATRQNVRQHQQPTKRTPPISEAPSKRYRQMEGEETVEKTLEEGAKSEKVVKHAFQSPLLPPAQPVATDPIKALASSSVKKGQNIEDVSVGSSKGSTAATVATTATAAATQKRPTSLKNPLNSNSRGLIKKPIKPLIKKAANNEGGGTGPATRKGEYDLNDPMLWDALFGSGDRKAVPKAVKPGNLPQRSNTYIGTPNERLVARAKQRAEEKRIMEQYSRTGFDLLRQNLDMMEFEIEYKNHVRLMVDRPLGKGFTISYTPDEDEFDQSYPTPRILQCPLPPPPQPPIPPPPPPPPPPSYGTALADASGKAYIPDANILVRPTGYKKYLQPPPPSAVTSSATNSNNNNQQSQSQNSGGNLSSNSGQTNSQQPGPCYKGSTGPVERRKVIPRPGIFGSSFYIWQSDHIP</sequence>
<feature type="compositionally biased region" description="Pro residues" evidence="1">
    <location>
        <begin position="705"/>
        <end position="725"/>
    </location>
</feature>
<feature type="compositionally biased region" description="Low complexity" evidence="1">
    <location>
        <begin position="764"/>
        <end position="797"/>
    </location>
</feature>
<gene>
    <name evidence="2" type="ORF">PPACK8108_LOCUS23245</name>
</gene>
<accession>A0AAV0BQ09</accession>
<feature type="region of interest" description="Disordered" evidence="1">
    <location>
        <begin position="531"/>
        <end position="554"/>
    </location>
</feature>
<feature type="compositionally biased region" description="Polar residues" evidence="1">
    <location>
        <begin position="428"/>
        <end position="441"/>
    </location>
</feature>
<evidence type="ECO:0000313" key="2">
    <source>
        <dbReference type="EMBL" id="CAH7688300.1"/>
    </source>
</evidence>
<feature type="compositionally biased region" description="Polar residues" evidence="1">
    <location>
        <begin position="538"/>
        <end position="552"/>
    </location>
</feature>
<feature type="compositionally biased region" description="Polar residues" evidence="1">
    <location>
        <begin position="35"/>
        <end position="77"/>
    </location>
</feature>
<evidence type="ECO:0000313" key="3">
    <source>
        <dbReference type="Proteomes" id="UP001153365"/>
    </source>
</evidence>
<feature type="region of interest" description="Disordered" evidence="1">
    <location>
        <begin position="140"/>
        <end position="471"/>
    </location>
</feature>
<feature type="compositionally biased region" description="Basic and acidic residues" evidence="1">
    <location>
        <begin position="191"/>
        <end position="203"/>
    </location>
</feature>
<organism evidence="2 3">
    <name type="scientific">Phakopsora pachyrhizi</name>
    <name type="common">Asian soybean rust disease fungus</name>
    <dbReference type="NCBI Taxonomy" id="170000"/>
    <lineage>
        <taxon>Eukaryota</taxon>
        <taxon>Fungi</taxon>
        <taxon>Dikarya</taxon>
        <taxon>Basidiomycota</taxon>
        <taxon>Pucciniomycotina</taxon>
        <taxon>Pucciniomycetes</taxon>
        <taxon>Pucciniales</taxon>
        <taxon>Phakopsoraceae</taxon>
        <taxon>Phakopsora</taxon>
    </lineage>
</organism>
<feature type="compositionally biased region" description="Polar residues" evidence="1">
    <location>
        <begin position="242"/>
        <end position="259"/>
    </location>
</feature>